<accession>A0A410H5K2</accession>
<evidence type="ECO:0000256" key="9">
    <source>
        <dbReference type="RuleBase" id="RU369079"/>
    </source>
</evidence>
<evidence type="ECO:0000256" key="8">
    <source>
        <dbReference type="ARBA" id="ARBA00038436"/>
    </source>
</evidence>
<evidence type="ECO:0000256" key="4">
    <source>
        <dbReference type="ARBA" id="ARBA00022519"/>
    </source>
</evidence>
<dbReference type="KEGG" id="htr:EPV75_11140"/>
<feature type="domain" description="Tripartite ATP-independent periplasmic transporters DctQ component" evidence="10">
    <location>
        <begin position="40"/>
        <end position="171"/>
    </location>
</feature>
<sequence>MTDLPASSSLPATLVRFIQRQNQLQQTIGHAFAWLALTLVLLSAFVVLYRYGFNSGSIALQETILYNHAIFFMMGMAYTLQQGGHVRVDVFYTRMSENRQAWVNLIGSLVLALPSMVFIFWVSWDYVTGSWAILEGSSEAGGLPFLYVLKSFILIMASLMALQILANAVEAYLKLFQRQQPAVIDWFQHREPEHEEKL</sequence>
<keyword evidence="7 9" id="KW-0472">Membrane</keyword>
<comment type="subcellular location">
    <subcellularLocation>
        <location evidence="1 9">Cell inner membrane</location>
        <topology evidence="1 9">Multi-pass membrane protein</topology>
    </subcellularLocation>
</comment>
<feature type="transmembrane region" description="Helical" evidence="9">
    <location>
        <begin position="144"/>
        <end position="169"/>
    </location>
</feature>
<evidence type="ECO:0000256" key="1">
    <source>
        <dbReference type="ARBA" id="ARBA00004429"/>
    </source>
</evidence>
<dbReference type="PANTHER" id="PTHR35011">
    <property type="entry name" value="2,3-DIKETO-L-GULONATE TRAP TRANSPORTER SMALL PERMEASE PROTEIN YIAM"/>
    <property type="match status" value="1"/>
</dbReference>
<evidence type="ECO:0000256" key="3">
    <source>
        <dbReference type="ARBA" id="ARBA00022475"/>
    </source>
</evidence>
<protein>
    <recommendedName>
        <fullName evidence="9">TRAP transporter small permease protein</fullName>
    </recommendedName>
</protein>
<dbReference type="InterPro" id="IPR007387">
    <property type="entry name" value="TRAP_DctQ"/>
</dbReference>
<feature type="transmembrane region" description="Helical" evidence="9">
    <location>
        <begin position="101"/>
        <end position="124"/>
    </location>
</feature>
<dbReference type="GO" id="GO:0022857">
    <property type="term" value="F:transmembrane transporter activity"/>
    <property type="evidence" value="ECO:0007669"/>
    <property type="project" value="UniProtKB-UniRule"/>
</dbReference>
<evidence type="ECO:0000256" key="5">
    <source>
        <dbReference type="ARBA" id="ARBA00022692"/>
    </source>
</evidence>
<organism evidence="11 12">
    <name type="scientific">Hydrogenovibrio thermophilus</name>
    <dbReference type="NCBI Taxonomy" id="265883"/>
    <lineage>
        <taxon>Bacteria</taxon>
        <taxon>Pseudomonadati</taxon>
        <taxon>Pseudomonadota</taxon>
        <taxon>Gammaproteobacteria</taxon>
        <taxon>Thiotrichales</taxon>
        <taxon>Piscirickettsiaceae</taxon>
        <taxon>Hydrogenovibrio</taxon>
    </lineage>
</organism>
<evidence type="ECO:0000313" key="12">
    <source>
        <dbReference type="Proteomes" id="UP000285478"/>
    </source>
</evidence>
<dbReference type="PANTHER" id="PTHR35011:SF4">
    <property type="entry name" value="SLL1102 PROTEIN"/>
    <property type="match status" value="1"/>
</dbReference>
<proteinExistence type="inferred from homology"/>
<dbReference type="RefSeq" id="WP_128385438.1">
    <property type="nucleotide sequence ID" value="NZ_CP035033.1"/>
</dbReference>
<dbReference type="Pfam" id="PF04290">
    <property type="entry name" value="DctQ"/>
    <property type="match status" value="1"/>
</dbReference>
<comment type="similarity">
    <text evidence="8 9">Belongs to the TRAP transporter small permease family.</text>
</comment>
<reference evidence="11 12" key="1">
    <citation type="journal article" date="2018" name="Environ. Microbiol.">
        <title>Genomes of ubiquitous marine and hypersaline Hydrogenovibrio, Thiomicrorhabdus and Thiomicrospira spp. encode a diversity of mechanisms to sustain chemolithoautotrophy in heterogeneous environments.</title>
        <authorList>
            <person name="Scott K.M."/>
            <person name="Williams J."/>
            <person name="Porter C.M.B."/>
            <person name="Russel S."/>
            <person name="Harmer T.L."/>
            <person name="Paul J.H."/>
            <person name="Antonen K.M."/>
            <person name="Bridges M.K."/>
            <person name="Camper G.J."/>
            <person name="Campla C.K."/>
            <person name="Casella L.G."/>
            <person name="Chase E."/>
            <person name="Conrad J.W."/>
            <person name="Cruz M.C."/>
            <person name="Dunlap D.S."/>
            <person name="Duran L."/>
            <person name="Fahsbender E.M."/>
            <person name="Goldsmith D.B."/>
            <person name="Keeley R.F."/>
            <person name="Kondoff M.R."/>
            <person name="Kussy B.I."/>
            <person name="Lane M.K."/>
            <person name="Lawler S."/>
            <person name="Leigh B.A."/>
            <person name="Lewis C."/>
            <person name="Lostal L.M."/>
            <person name="Marking D."/>
            <person name="Mancera P.A."/>
            <person name="McClenthan E.C."/>
            <person name="McIntyre E.A."/>
            <person name="Mine J.A."/>
            <person name="Modi S."/>
            <person name="Moore B.D."/>
            <person name="Morgan W.A."/>
            <person name="Nelson K.M."/>
            <person name="Nguyen K.N."/>
            <person name="Ogburn N."/>
            <person name="Parrino D.G."/>
            <person name="Pedapudi A.D."/>
            <person name="Pelham R.P."/>
            <person name="Preece A.M."/>
            <person name="Rampersad E.A."/>
            <person name="Richardson J.C."/>
            <person name="Rodgers C.M."/>
            <person name="Schaffer B.L."/>
            <person name="Sheridan N.E."/>
            <person name="Solone M.R."/>
            <person name="Staley Z.R."/>
            <person name="Tabuchi M."/>
            <person name="Waide R.J."/>
            <person name="Wanjugi P.W."/>
            <person name="Young S."/>
            <person name="Clum A."/>
            <person name="Daum C."/>
            <person name="Huntemann M."/>
            <person name="Ivanova N."/>
            <person name="Kyrpides N."/>
            <person name="Mikhailova N."/>
            <person name="Palaniappan K."/>
            <person name="Pillay M."/>
            <person name="Reddy T.B.K."/>
            <person name="Shapiro N."/>
            <person name="Stamatis D."/>
            <person name="Varghese N."/>
            <person name="Woyke T."/>
            <person name="Boden R."/>
            <person name="Freyermuth S.K."/>
            <person name="Kerfeld C.A."/>
        </authorList>
    </citation>
    <scope>NUCLEOTIDE SEQUENCE [LARGE SCALE GENOMIC DNA]</scope>
    <source>
        <strain evidence="11 12">JR-2</strain>
    </source>
</reference>
<keyword evidence="6 9" id="KW-1133">Transmembrane helix</keyword>
<keyword evidence="12" id="KW-1185">Reference proteome</keyword>
<feature type="transmembrane region" description="Helical" evidence="9">
    <location>
        <begin position="63"/>
        <end position="80"/>
    </location>
</feature>
<feature type="transmembrane region" description="Helical" evidence="9">
    <location>
        <begin position="31"/>
        <end position="51"/>
    </location>
</feature>
<dbReference type="EMBL" id="CP035033">
    <property type="protein sequence ID" value="QAB16177.1"/>
    <property type="molecule type" value="Genomic_DNA"/>
</dbReference>
<evidence type="ECO:0000256" key="7">
    <source>
        <dbReference type="ARBA" id="ARBA00023136"/>
    </source>
</evidence>
<evidence type="ECO:0000256" key="6">
    <source>
        <dbReference type="ARBA" id="ARBA00022989"/>
    </source>
</evidence>
<keyword evidence="2 9" id="KW-0813">Transport</keyword>
<keyword evidence="4 9" id="KW-0997">Cell inner membrane</keyword>
<name>A0A410H5K2_9GAMM</name>
<keyword evidence="5 9" id="KW-0812">Transmembrane</keyword>
<dbReference type="AlphaFoldDB" id="A0A410H5K2"/>
<dbReference type="InterPro" id="IPR055348">
    <property type="entry name" value="DctQ"/>
</dbReference>
<dbReference type="GO" id="GO:0005886">
    <property type="term" value="C:plasma membrane"/>
    <property type="evidence" value="ECO:0007669"/>
    <property type="project" value="UniProtKB-SubCell"/>
</dbReference>
<keyword evidence="3" id="KW-1003">Cell membrane</keyword>
<comment type="function">
    <text evidence="9">Part of the tripartite ATP-independent periplasmic (TRAP) transport system.</text>
</comment>
<evidence type="ECO:0000259" key="10">
    <source>
        <dbReference type="Pfam" id="PF04290"/>
    </source>
</evidence>
<gene>
    <name evidence="11" type="ORF">EPV75_11140</name>
</gene>
<evidence type="ECO:0000256" key="2">
    <source>
        <dbReference type="ARBA" id="ARBA00022448"/>
    </source>
</evidence>
<evidence type="ECO:0000313" key="11">
    <source>
        <dbReference type="EMBL" id="QAB16177.1"/>
    </source>
</evidence>
<comment type="subunit">
    <text evidence="9">The complex comprises the extracytoplasmic solute receptor protein and the two transmembrane proteins.</text>
</comment>
<dbReference type="Proteomes" id="UP000285478">
    <property type="component" value="Chromosome"/>
</dbReference>